<evidence type="ECO:0008006" key="4">
    <source>
        <dbReference type="Google" id="ProtNLM"/>
    </source>
</evidence>
<feature type="transmembrane region" description="Helical" evidence="1">
    <location>
        <begin position="132"/>
        <end position="154"/>
    </location>
</feature>
<keyword evidence="1" id="KW-0472">Membrane</keyword>
<keyword evidence="1" id="KW-0812">Transmembrane</keyword>
<keyword evidence="3" id="KW-1185">Reference proteome</keyword>
<name>A0AA36HF61_CYLNA</name>
<proteinExistence type="predicted"/>
<feature type="transmembrane region" description="Helical" evidence="1">
    <location>
        <begin position="89"/>
        <end position="112"/>
    </location>
</feature>
<reference evidence="2" key="1">
    <citation type="submission" date="2023-07" db="EMBL/GenBank/DDBJ databases">
        <authorList>
            <consortium name="CYATHOMIX"/>
        </authorList>
    </citation>
    <scope>NUCLEOTIDE SEQUENCE</scope>
    <source>
        <strain evidence="2">N/A</strain>
    </source>
</reference>
<accession>A0AA36HF61</accession>
<dbReference type="AlphaFoldDB" id="A0AA36HF61"/>
<dbReference type="EMBL" id="CATQJL010000326">
    <property type="protein sequence ID" value="CAJ0609646.1"/>
    <property type="molecule type" value="Genomic_DNA"/>
</dbReference>
<evidence type="ECO:0000256" key="1">
    <source>
        <dbReference type="SAM" id="Phobius"/>
    </source>
</evidence>
<keyword evidence="1" id="KW-1133">Transmembrane helix</keyword>
<evidence type="ECO:0000313" key="3">
    <source>
        <dbReference type="Proteomes" id="UP001176961"/>
    </source>
</evidence>
<feature type="transmembrane region" description="Helical" evidence="1">
    <location>
        <begin position="60"/>
        <end position="82"/>
    </location>
</feature>
<organism evidence="2 3">
    <name type="scientific">Cylicocyclus nassatus</name>
    <name type="common">Nematode worm</name>
    <dbReference type="NCBI Taxonomy" id="53992"/>
    <lineage>
        <taxon>Eukaryota</taxon>
        <taxon>Metazoa</taxon>
        <taxon>Ecdysozoa</taxon>
        <taxon>Nematoda</taxon>
        <taxon>Chromadorea</taxon>
        <taxon>Rhabditida</taxon>
        <taxon>Rhabditina</taxon>
        <taxon>Rhabditomorpha</taxon>
        <taxon>Strongyloidea</taxon>
        <taxon>Strongylidae</taxon>
        <taxon>Cylicocyclus</taxon>
    </lineage>
</organism>
<comment type="caution">
    <text evidence="2">The sequence shown here is derived from an EMBL/GenBank/DDBJ whole genome shotgun (WGS) entry which is preliminary data.</text>
</comment>
<sequence length="197" mass="22160">MGEIRAPCCLGPKNACMCAMAFEAIVLAQSLVVTVGYISRGEALYNSTNAFVSEIISWEFLIPVVAVQVTLLLMNLVSFLAIRCIVPYFLLPYIAMSVFSLFIATALIGVTIDRLMWVFGWSWPPSLLLLMLFLYLIIELYFVSLKLTVFRVLVKRKKAVRGTAEKPALTTVDPMDSYSRRSTVIVTDEFLQQPPRF</sequence>
<evidence type="ECO:0000313" key="2">
    <source>
        <dbReference type="EMBL" id="CAJ0609646.1"/>
    </source>
</evidence>
<feature type="transmembrane region" description="Helical" evidence="1">
    <location>
        <begin position="21"/>
        <end position="40"/>
    </location>
</feature>
<protein>
    <recommendedName>
        <fullName evidence="4">Transmembrane protein</fullName>
    </recommendedName>
</protein>
<gene>
    <name evidence="2" type="ORF">CYNAS_LOCUS21629</name>
</gene>
<dbReference type="Proteomes" id="UP001176961">
    <property type="component" value="Unassembled WGS sequence"/>
</dbReference>